<dbReference type="PATRIC" id="fig|755172.3.peg.169"/>
<dbReference type="Pfam" id="PF01933">
    <property type="entry name" value="CofD"/>
    <property type="match status" value="1"/>
</dbReference>
<keyword evidence="4" id="KW-1185">Reference proteome</keyword>
<proteinExistence type="inferred from homology"/>
<dbReference type="PANTHER" id="PTHR30135">
    <property type="entry name" value="UNCHARACTERIZED PROTEIN YVCK-RELATED"/>
    <property type="match status" value="1"/>
</dbReference>
<dbReference type="RefSeq" id="WP_068366315.1">
    <property type="nucleotide sequence ID" value="NZ_KQ960155.1"/>
</dbReference>
<accession>A0A134AL62</accession>
<dbReference type="EMBL" id="LSDG01000002">
    <property type="protein sequence ID" value="KXB68463.1"/>
    <property type="molecule type" value="Genomic_DNA"/>
</dbReference>
<dbReference type="HAMAP" id="MF_00973">
    <property type="entry name" value="Gluconeogen_factor"/>
    <property type="match status" value="1"/>
</dbReference>
<dbReference type="OrthoDB" id="9783842at2"/>
<dbReference type="CDD" id="cd07187">
    <property type="entry name" value="YvcK_like"/>
    <property type="match status" value="1"/>
</dbReference>
<dbReference type="PANTHER" id="PTHR30135:SF3">
    <property type="entry name" value="GLUCONEOGENESIS FACTOR-RELATED"/>
    <property type="match status" value="1"/>
</dbReference>
<dbReference type="InterPro" id="IPR002882">
    <property type="entry name" value="CofD"/>
</dbReference>
<dbReference type="Proteomes" id="UP000070442">
    <property type="component" value="Unassembled WGS sequence"/>
</dbReference>
<reference evidence="4" key="1">
    <citation type="submission" date="2016-01" db="EMBL/GenBank/DDBJ databases">
        <authorList>
            <person name="Mitreva M."/>
            <person name="Pepin K.H."/>
            <person name="Mihindukulasuriya K.A."/>
            <person name="Fulton R."/>
            <person name="Fronick C."/>
            <person name="O'Laughlin M."/>
            <person name="Miner T."/>
            <person name="Herter B."/>
            <person name="Rosa B.A."/>
            <person name="Cordes M."/>
            <person name="Tomlinson C."/>
            <person name="Wollam A."/>
            <person name="Palsikar V.B."/>
            <person name="Mardis E.R."/>
            <person name="Wilson R.K."/>
        </authorList>
    </citation>
    <scope>NUCLEOTIDE SEQUENCE [LARGE SCALE GENOMIC DNA]</scope>
    <source>
        <strain evidence="4">DNF00729</strain>
    </source>
</reference>
<dbReference type="Gene3D" id="3.40.50.10680">
    <property type="entry name" value="CofD-like domains"/>
    <property type="match status" value="1"/>
</dbReference>
<evidence type="ECO:0000256" key="2">
    <source>
        <dbReference type="HAMAP-Rule" id="MF_00973"/>
    </source>
</evidence>
<dbReference type="GO" id="GO:0008360">
    <property type="term" value="P:regulation of cell shape"/>
    <property type="evidence" value="ECO:0007669"/>
    <property type="project" value="UniProtKB-UniRule"/>
</dbReference>
<dbReference type="InterPro" id="IPR010119">
    <property type="entry name" value="Gluconeogen_factor"/>
</dbReference>
<evidence type="ECO:0000313" key="4">
    <source>
        <dbReference type="Proteomes" id="UP000070442"/>
    </source>
</evidence>
<dbReference type="SUPFAM" id="SSF142338">
    <property type="entry name" value="CofD-like"/>
    <property type="match status" value="1"/>
</dbReference>
<dbReference type="GO" id="GO:0043743">
    <property type="term" value="F:LPPG:FO 2-phospho-L-lactate transferase activity"/>
    <property type="evidence" value="ECO:0007669"/>
    <property type="project" value="InterPro"/>
</dbReference>
<evidence type="ECO:0000313" key="3">
    <source>
        <dbReference type="EMBL" id="KXB68463.1"/>
    </source>
</evidence>
<gene>
    <name evidence="3" type="ORF">HMPREF1863_00176</name>
</gene>
<comment type="caution">
    <text evidence="3">The sequence shown here is derived from an EMBL/GenBank/DDBJ whole genome shotgun (WGS) entry which is preliminary data.</text>
</comment>
<comment type="similarity">
    <text evidence="2">Belongs to the gluconeogenesis factor family.</text>
</comment>
<dbReference type="STRING" id="755172.HMPREF1863_00176"/>
<sequence length="338" mass="36700">MIDRYDPKFVVLGGGTGISTLLRGLKRFSKNITAIVTMADDGGSSGMLRRDYGMLPPGDIRNCLVALANAEPSLEQLLQYRFTDGKLEGQNMGNLILAALSDLYGGFAEGVGEAAQVLRITGKVLPVTTESIRLIATFSDGSELIGESRIPKYAWEHELAIHSVRFDAKDPKVNPECLHAIEEANMIVLGPGSLYTSLIPNMIVPGIADAIACSEAPLVYVANVMEQRGETEGMSLSDHIQALKDHGLKRTIDYALVNDGEVQSDILSRYSEKGVAPIFISEDEKMALSSGGTEVESGSFAFYKDGFIRHDGLMVAQRLLSLCDRYHEIHCTGRETAL</sequence>
<protein>
    <recommendedName>
        <fullName evidence="2">Putative gluconeogenesis factor</fullName>
    </recommendedName>
</protein>
<dbReference type="AlphaFoldDB" id="A0A134AL62"/>
<keyword evidence="1 2" id="KW-0963">Cytoplasm</keyword>
<name>A0A134AL62_9FIRM</name>
<organism evidence="3 4">
    <name type="scientific">Aedoeadaptatus coxii</name>
    <dbReference type="NCBI Taxonomy" id="755172"/>
    <lineage>
        <taxon>Bacteria</taxon>
        <taxon>Bacillati</taxon>
        <taxon>Bacillota</taxon>
        <taxon>Tissierellia</taxon>
        <taxon>Tissierellales</taxon>
        <taxon>Peptoniphilaceae</taxon>
        <taxon>Aedoeadaptatus</taxon>
    </lineage>
</organism>
<dbReference type="NCBIfam" id="TIGR01826">
    <property type="entry name" value="CofD_related"/>
    <property type="match status" value="1"/>
</dbReference>
<dbReference type="InterPro" id="IPR038136">
    <property type="entry name" value="CofD-like_dom_sf"/>
</dbReference>
<evidence type="ECO:0000256" key="1">
    <source>
        <dbReference type="ARBA" id="ARBA00022490"/>
    </source>
</evidence>
<dbReference type="GO" id="GO:0005737">
    <property type="term" value="C:cytoplasm"/>
    <property type="evidence" value="ECO:0007669"/>
    <property type="project" value="UniProtKB-SubCell"/>
</dbReference>
<comment type="subcellular location">
    <subcellularLocation>
        <location evidence="2">Cytoplasm</location>
    </subcellularLocation>
</comment>
<comment type="function">
    <text evidence="2">Required for morphogenesis under gluconeogenic growth conditions.</text>
</comment>